<reference evidence="2 3" key="1">
    <citation type="submission" date="2018-08" db="EMBL/GenBank/DDBJ databases">
        <title>A genome reference for cultivated species of the human gut microbiota.</title>
        <authorList>
            <person name="Zou Y."/>
            <person name="Xue W."/>
            <person name="Luo G."/>
        </authorList>
    </citation>
    <scope>NUCLEOTIDE SEQUENCE [LARGE SCALE GENOMIC DNA]</scope>
    <source>
        <strain evidence="2 3">OF01-2LB</strain>
    </source>
</reference>
<comment type="caution">
    <text evidence="2">The sequence shown here is derived from an EMBL/GenBank/DDBJ whole genome shotgun (WGS) entry which is preliminary data.</text>
</comment>
<keyword evidence="1" id="KW-0812">Transmembrane</keyword>
<dbReference type="Proteomes" id="UP000260025">
    <property type="component" value="Unassembled WGS sequence"/>
</dbReference>
<name>A0A3E2VI93_CLOIN</name>
<feature type="transmembrane region" description="Helical" evidence="1">
    <location>
        <begin position="12"/>
        <end position="28"/>
    </location>
</feature>
<gene>
    <name evidence="2" type="ORF">DXA38_19945</name>
</gene>
<dbReference type="EMBL" id="QVEV01000046">
    <property type="protein sequence ID" value="RGC10337.1"/>
    <property type="molecule type" value="Genomic_DNA"/>
</dbReference>
<proteinExistence type="predicted"/>
<evidence type="ECO:0000313" key="2">
    <source>
        <dbReference type="EMBL" id="RGC10337.1"/>
    </source>
</evidence>
<accession>A0A3E2VI93</accession>
<dbReference type="OrthoDB" id="996097at2"/>
<dbReference type="RefSeq" id="WP_117444711.1">
    <property type="nucleotide sequence ID" value="NZ_QVEV01000046.1"/>
</dbReference>
<keyword evidence="1" id="KW-0472">Membrane</keyword>
<keyword evidence="1" id="KW-1133">Transmembrane helix</keyword>
<organism evidence="2 3">
    <name type="scientific">Clostridium innocuum</name>
    <dbReference type="NCBI Taxonomy" id="1522"/>
    <lineage>
        <taxon>Bacteria</taxon>
        <taxon>Bacillati</taxon>
        <taxon>Bacillota</taxon>
        <taxon>Clostridia</taxon>
        <taxon>Eubacteriales</taxon>
        <taxon>Clostridiaceae</taxon>
        <taxon>Clostridium</taxon>
    </lineage>
</organism>
<protein>
    <submittedName>
        <fullName evidence="2">Uncharacterized protein</fullName>
    </submittedName>
</protein>
<evidence type="ECO:0000313" key="3">
    <source>
        <dbReference type="Proteomes" id="UP000260025"/>
    </source>
</evidence>
<sequence>MDTKKFVKRFMIMNVTMLLFLGGIVWWYDPIFKFHKPIMKPKYFDEIYQNSGIANNFDYDSVIIGSSMTENFKISSFNKAFNSNAIKLSYAGMRAKELDLALSQVLKSKNKINTILIGLDDPLLAYPKYEFRFDIPTFVYKSDFLSSLKYVFNKNLLIKAYEAEANDPDCPYCWYTDANFGRKYWINDYQYSDYSNVPIKQLSDKEKEIINNNMRYLINSIKMNPETNFEIFIPPYSIIYWYLNKGEGKINYQLDVQLYVYKKLLEFENVKIYYFQNDLNIIENLDNYKDYTHYSESISEYIIAAIANERNILTKENIDNTLQQFRDYLVTYDFSKIFD</sequence>
<dbReference type="AlphaFoldDB" id="A0A3E2VI93"/>
<evidence type="ECO:0000256" key="1">
    <source>
        <dbReference type="SAM" id="Phobius"/>
    </source>
</evidence>